<comment type="caution">
    <text evidence="6">The sequence shown here is derived from an EMBL/GenBank/DDBJ whole genome shotgun (WGS) entry which is preliminary data.</text>
</comment>
<evidence type="ECO:0000313" key="7">
    <source>
        <dbReference type="Proteomes" id="UP001166571"/>
    </source>
</evidence>
<dbReference type="Gene3D" id="3.40.190.290">
    <property type="match status" value="1"/>
</dbReference>
<proteinExistence type="inferred from homology"/>
<dbReference type="InterPro" id="IPR036390">
    <property type="entry name" value="WH_DNA-bd_sf"/>
</dbReference>
<dbReference type="InterPro" id="IPR036388">
    <property type="entry name" value="WH-like_DNA-bd_sf"/>
</dbReference>
<dbReference type="SUPFAM" id="SSF46785">
    <property type="entry name" value="Winged helix' DNA-binding domain"/>
    <property type="match status" value="1"/>
</dbReference>
<evidence type="ECO:0000313" key="6">
    <source>
        <dbReference type="EMBL" id="MBY4638394.1"/>
    </source>
</evidence>
<keyword evidence="3" id="KW-0238">DNA-binding</keyword>
<organism evidence="6 7">
    <name type="scientific">Sphingopyxis jiangsuensis</name>
    <dbReference type="NCBI Taxonomy" id="2871171"/>
    <lineage>
        <taxon>Bacteria</taxon>
        <taxon>Pseudomonadati</taxon>
        <taxon>Pseudomonadota</taxon>
        <taxon>Alphaproteobacteria</taxon>
        <taxon>Sphingomonadales</taxon>
        <taxon>Sphingomonadaceae</taxon>
        <taxon>Sphingopyxis</taxon>
    </lineage>
</organism>
<dbReference type="InterPro" id="IPR000847">
    <property type="entry name" value="LysR_HTH_N"/>
</dbReference>
<dbReference type="Pfam" id="PF03466">
    <property type="entry name" value="LysR_substrate"/>
    <property type="match status" value="1"/>
</dbReference>
<evidence type="ECO:0000256" key="4">
    <source>
        <dbReference type="ARBA" id="ARBA00023163"/>
    </source>
</evidence>
<dbReference type="CDD" id="cd08422">
    <property type="entry name" value="PBP2_CrgA_like"/>
    <property type="match status" value="1"/>
</dbReference>
<dbReference type="PROSITE" id="PS50931">
    <property type="entry name" value="HTH_LYSR"/>
    <property type="match status" value="1"/>
</dbReference>
<feature type="domain" description="HTH lysR-type" evidence="5">
    <location>
        <begin position="1"/>
        <end position="58"/>
    </location>
</feature>
<reference evidence="6" key="1">
    <citation type="submission" date="2021-08" db="EMBL/GenBank/DDBJ databases">
        <title>Sphingopyxis panaciterrulae sp. nov., isolated from the surface water of the Yellow Sea.</title>
        <authorList>
            <person name="Gao Z."/>
            <person name="Zhang D."/>
            <person name="Zhang A."/>
        </authorList>
    </citation>
    <scope>NUCLEOTIDE SEQUENCE</scope>
    <source>
        <strain evidence="6">XHP0097</strain>
    </source>
</reference>
<comment type="similarity">
    <text evidence="1">Belongs to the LysR transcriptional regulatory family.</text>
</comment>
<evidence type="ECO:0000256" key="1">
    <source>
        <dbReference type="ARBA" id="ARBA00009437"/>
    </source>
</evidence>
<name>A0ABS7MHF2_9SPHN</name>
<keyword evidence="7" id="KW-1185">Reference proteome</keyword>
<dbReference type="Proteomes" id="UP001166571">
    <property type="component" value="Unassembled WGS sequence"/>
</dbReference>
<dbReference type="PANTHER" id="PTHR30537">
    <property type="entry name" value="HTH-TYPE TRANSCRIPTIONAL REGULATOR"/>
    <property type="match status" value="1"/>
</dbReference>
<dbReference type="PRINTS" id="PR00039">
    <property type="entry name" value="HTHLYSR"/>
</dbReference>
<dbReference type="Pfam" id="PF00126">
    <property type="entry name" value="HTH_1"/>
    <property type="match status" value="1"/>
</dbReference>
<evidence type="ECO:0000256" key="3">
    <source>
        <dbReference type="ARBA" id="ARBA00023125"/>
    </source>
</evidence>
<dbReference type="InterPro" id="IPR005119">
    <property type="entry name" value="LysR_subst-bd"/>
</dbReference>
<dbReference type="Gene3D" id="1.10.10.10">
    <property type="entry name" value="Winged helix-like DNA-binding domain superfamily/Winged helix DNA-binding domain"/>
    <property type="match status" value="1"/>
</dbReference>
<accession>A0ABS7MHF2</accession>
<protein>
    <submittedName>
        <fullName evidence="6">LysR family transcriptional regulator</fullName>
    </submittedName>
</protein>
<sequence>MNLDHAKIFVEVVRAGTFTAAAHRLRIPKSTVSARVKALEERLGAQLLKRTTRNVVLTFEGEAYFHAVAAAVDMLSNAEAAIVGDRGVLSGVIRFTAPLDFPVELLNSAICDFCRDHPHIRFDIRLTNDPVDMVAHNIDLALRGGEPAGRDMVVRKVGRIDFGLFASPAYLDGRIRPRSIGDLSGHDMLHFDPGPSRGATARLAVPGGGEARIISDSYAQLAALATEGMGIACLPSPIAARGLETGLLERIEAGWEPPSANLYLVYPTRRDMSARVKAFAAHLTALLARSN</sequence>
<keyword evidence="2" id="KW-0805">Transcription regulation</keyword>
<evidence type="ECO:0000256" key="2">
    <source>
        <dbReference type="ARBA" id="ARBA00023015"/>
    </source>
</evidence>
<dbReference type="PANTHER" id="PTHR30537:SF3">
    <property type="entry name" value="TRANSCRIPTIONAL REGULATORY PROTEIN"/>
    <property type="match status" value="1"/>
</dbReference>
<dbReference type="EMBL" id="JAILXK010000002">
    <property type="protein sequence ID" value="MBY4638394.1"/>
    <property type="molecule type" value="Genomic_DNA"/>
</dbReference>
<dbReference type="SUPFAM" id="SSF53850">
    <property type="entry name" value="Periplasmic binding protein-like II"/>
    <property type="match status" value="1"/>
</dbReference>
<gene>
    <name evidence="6" type="ORF">K5P26_14720</name>
</gene>
<dbReference type="InterPro" id="IPR058163">
    <property type="entry name" value="LysR-type_TF_proteobact-type"/>
</dbReference>
<evidence type="ECO:0000259" key="5">
    <source>
        <dbReference type="PROSITE" id="PS50931"/>
    </source>
</evidence>
<dbReference type="RefSeq" id="WP_222137316.1">
    <property type="nucleotide sequence ID" value="NZ_JAILXK010000002.1"/>
</dbReference>
<keyword evidence="4" id="KW-0804">Transcription</keyword>